<dbReference type="EMBL" id="FRCZ01000009">
    <property type="protein sequence ID" value="SHN35112.1"/>
    <property type="molecule type" value="Genomic_DNA"/>
</dbReference>
<dbReference type="Pfam" id="PF03176">
    <property type="entry name" value="MMPL"/>
    <property type="match status" value="2"/>
</dbReference>
<dbReference type="RefSeq" id="WP_073203185.1">
    <property type="nucleotide sequence ID" value="NZ_FRCZ01000009.1"/>
</dbReference>
<comment type="subcellular location">
    <subcellularLocation>
        <location evidence="1">Cell membrane</location>
        <topology evidence="1">Multi-pass membrane protein</topology>
    </subcellularLocation>
</comment>
<dbReference type="STRING" id="1027249.SAMN05216179_3590"/>
<dbReference type="InterPro" id="IPR004869">
    <property type="entry name" value="MMPL_dom"/>
</dbReference>
<keyword evidence="6 7" id="KW-0472">Membrane</keyword>
<feature type="transmembrane region" description="Helical" evidence="7">
    <location>
        <begin position="636"/>
        <end position="655"/>
    </location>
</feature>
<feature type="transmembrane region" description="Helical" evidence="7">
    <location>
        <begin position="17"/>
        <end position="35"/>
    </location>
</feature>
<dbReference type="OrthoDB" id="2365435at2"/>
<dbReference type="PROSITE" id="PS50156">
    <property type="entry name" value="SSD"/>
    <property type="match status" value="2"/>
</dbReference>
<dbReference type="PANTHER" id="PTHR33406">
    <property type="entry name" value="MEMBRANE PROTEIN MJ1562-RELATED"/>
    <property type="match status" value="1"/>
</dbReference>
<comment type="similarity">
    <text evidence="2">Belongs to the resistance-nodulation-cell division (RND) (TC 2.A.6) family. MmpL subfamily.</text>
</comment>
<evidence type="ECO:0000256" key="2">
    <source>
        <dbReference type="ARBA" id="ARBA00010157"/>
    </source>
</evidence>
<keyword evidence="10" id="KW-1185">Reference proteome</keyword>
<dbReference type="Gene3D" id="1.20.1640.10">
    <property type="entry name" value="Multidrug efflux transporter AcrB transmembrane domain"/>
    <property type="match status" value="2"/>
</dbReference>
<feature type="transmembrane region" description="Helical" evidence="7">
    <location>
        <begin position="291"/>
        <end position="309"/>
    </location>
</feature>
<dbReference type="Proteomes" id="UP000184184">
    <property type="component" value="Unassembled WGS sequence"/>
</dbReference>
<dbReference type="GO" id="GO:0005886">
    <property type="term" value="C:plasma membrane"/>
    <property type="evidence" value="ECO:0007669"/>
    <property type="project" value="UniProtKB-SubCell"/>
</dbReference>
<evidence type="ECO:0000313" key="10">
    <source>
        <dbReference type="Proteomes" id="UP000184184"/>
    </source>
</evidence>
<feature type="transmembrane region" description="Helical" evidence="7">
    <location>
        <begin position="190"/>
        <end position="223"/>
    </location>
</feature>
<evidence type="ECO:0000256" key="7">
    <source>
        <dbReference type="SAM" id="Phobius"/>
    </source>
</evidence>
<reference evidence="9 10" key="1">
    <citation type="submission" date="2016-11" db="EMBL/GenBank/DDBJ databases">
        <authorList>
            <person name="Jaros S."/>
            <person name="Januszkiewicz K."/>
            <person name="Wedrychowicz H."/>
        </authorList>
    </citation>
    <scope>NUCLEOTIDE SEQUENCE [LARGE SCALE GENOMIC DNA]</scope>
    <source>
        <strain evidence="9 10">CGMCC 1.10681</strain>
    </source>
</reference>
<dbReference type="InterPro" id="IPR050545">
    <property type="entry name" value="Mycobact_MmpL"/>
</dbReference>
<evidence type="ECO:0000313" key="9">
    <source>
        <dbReference type="EMBL" id="SHN35112.1"/>
    </source>
</evidence>
<sequence length="698" mass="77309">MNRVLQPITNFVSTRKGMWITITIWVILAVLLSAGPKASDYRSASFQSLPDDAQSIIAENKVKELFPDDQATPGILVFDAQNELQVTKIQPVLEKIKEANLTGVQEMIDLSVLPTQALEGFFSEDRQTFIFPIELEPGIGSDKYAEINDEILSMGQTFGEEQNAFDFYVTGPAGIAGDTLKLFEEADFNLLIATIGIILLLLIVIYRSPLLAIIPLLATAIVYQVTNQIIGLLGAGGLEINNATTSIMSILLFAAVTDYSLFVFSRYREELYMHSNKHTAMSVAMKATGKPVFFAGATVLAAMFVLFMAEFRDYQNFAPVFSAALIVIILASVTLVPALFTLFGRKAFWPRVPHYGKQPKQEKGFWTRIAEIVTNRPLLLGGIVLALLALASLNLFNLKYEFDTVKSFPENLPSRAGYEIVESKFDKGQLALMTVVLESNETLDEELRTSFEEFLDNEESIASFRPVNELDDGTATSYSVALSLNPYSTEAMDSVEEMRTSTKEFDDSITIHWSGITQKLVDEQNVNNQDIIKVVFAETLLIVVFLFFMTRSWKMPIYMMATILLSFTAALGIGIFAVDLLFGYDAISTRVPLYSFIFLVALGIDYNIILVSRFIEERRKNVLKPALKSSITSTGGVISSAGVILAATFAALMTMPIADLFVFGFIVAIGILIDTFLVRGILLPALILFFEKDKSTQV</sequence>
<evidence type="ECO:0000256" key="4">
    <source>
        <dbReference type="ARBA" id="ARBA00022692"/>
    </source>
</evidence>
<dbReference type="SUPFAM" id="SSF82866">
    <property type="entry name" value="Multidrug efflux transporter AcrB transmembrane domain"/>
    <property type="match status" value="2"/>
</dbReference>
<feature type="transmembrane region" description="Helical" evidence="7">
    <location>
        <begin position="661"/>
        <end position="690"/>
    </location>
</feature>
<feature type="transmembrane region" description="Helical" evidence="7">
    <location>
        <begin position="321"/>
        <end position="343"/>
    </location>
</feature>
<feature type="transmembrane region" description="Helical" evidence="7">
    <location>
        <begin position="243"/>
        <end position="264"/>
    </location>
</feature>
<proteinExistence type="inferred from homology"/>
<feature type="domain" description="SSD" evidence="8">
    <location>
        <begin position="230"/>
        <end position="342"/>
    </location>
</feature>
<keyword evidence="5 7" id="KW-1133">Transmembrane helix</keyword>
<evidence type="ECO:0000256" key="5">
    <source>
        <dbReference type="ARBA" id="ARBA00022989"/>
    </source>
</evidence>
<feature type="transmembrane region" description="Helical" evidence="7">
    <location>
        <begin position="594"/>
        <end position="615"/>
    </location>
</feature>
<dbReference type="AlphaFoldDB" id="A0A1M7QTL9"/>
<dbReference type="PANTHER" id="PTHR33406:SF6">
    <property type="entry name" value="MEMBRANE PROTEIN YDGH-RELATED"/>
    <property type="match status" value="1"/>
</dbReference>
<gene>
    <name evidence="9" type="ORF">SAMN05216179_3590</name>
</gene>
<feature type="transmembrane region" description="Helical" evidence="7">
    <location>
        <begin position="531"/>
        <end position="550"/>
    </location>
</feature>
<accession>A0A1M7QTL9</accession>
<name>A0A1M7QTL9_9BACI</name>
<evidence type="ECO:0000256" key="1">
    <source>
        <dbReference type="ARBA" id="ARBA00004651"/>
    </source>
</evidence>
<keyword evidence="4 7" id="KW-0812">Transmembrane</keyword>
<protein>
    <submittedName>
        <fullName evidence="9">Putative drug exporter of the RND superfamily</fullName>
    </submittedName>
</protein>
<evidence type="ECO:0000256" key="6">
    <source>
        <dbReference type="ARBA" id="ARBA00023136"/>
    </source>
</evidence>
<feature type="transmembrane region" description="Helical" evidence="7">
    <location>
        <begin position="557"/>
        <end position="582"/>
    </location>
</feature>
<organism evidence="9 10">
    <name type="scientific">Gracilibacillus kekensis</name>
    <dbReference type="NCBI Taxonomy" id="1027249"/>
    <lineage>
        <taxon>Bacteria</taxon>
        <taxon>Bacillati</taxon>
        <taxon>Bacillota</taxon>
        <taxon>Bacilli</taxon>
        <taxon>Bacillales</taxon>
        <taxon>Bacillaceae</taxon>
        <taxon>Gracilibacillus</taxon>
    </lineage>
</organism>
<evidence type="ECO:0000256" key="3">
    <source>
        <dbReference type="ARBA" id="ARBA00022475"/>
    </source>
</evidence>
<keyword evidence="3" id="KW-1003">Cell membrane</keyword>
<feature type="domain" description="SSD" evidence="8">
    <location>
        <begin position="581"/>
        <end position="688"/>
    </location>
</feature>
<feature type="transmembrane region" description="Helical" evidence="7">
    <location>
        <begin position="378"/>
        <end position="396"/>
    </location>
</feature>
<evidence type="ECO:0000259" key="8">
    <source>
        <dbReference type="PROSITE" id="PS50156"/>
    </source>
</evidence>
<dbReference type="InterPro" id="IPR000731">
    <property type="entry name" value="SSD"/>
</dbReference>